<evidence type="ECO:0000256" key="2">
    <source>
        <dbReference type="ARBA" id="ARBA00011073"/>
    </source>
</evidence>
<evidence type="ECO:0000313" key="14">
    <source>
        <dbReference type="RefSeq" id="XP_071918394.1"/>
    </source>
</evidence>
<dbReference type="CDD" id="cd02120">
    <property type="entry name" value="PA_subtilisin_like"/>
    <property type="match status" value="1"/>
</dbReference>
<keyword evidence="5 8" id="KW-0378">Hydrolase</keyword>
<evidence type="ECO:0000259" key="11">
    <source>
        <dbReference type="Pfam" id="PF05922"/>
    </source>
</evidence>
<gene>
    <name evidence="14" type="primary">LOC113706179</name>
</gene>
<dbReference type="Gene3D" id="3.40.50.200">
    <property type="entry name" value="Peptidase S8/S53 domain"/>
    <property type="match status" value="1"/>
</dbReference>
<dbReference type="InterPro" id="IPR036852">
    <property type="entry name" value="Peptidase_S8/S53_dom_sf"/>
</dbReference>
<feature type="active site" description="Charge relay system" evidence="8">
    <location>
        <position position="168"/>
    </location>
</feature>
<dbReference type="InterPro" id="IPR041469">
    <property type="entry name" value="Subtilisin-like_FN3"/>
</dbReference>
<comment type="subcellular location">
    <subcellularLocation>
        <location evidence="1">Secreted</location>
    </subcellularLocation>
</comment>
<dbReference type="InterPro" id="IPR000209">
    <property type="entry name" value="Peptidase_S8/S53_dom"/>
</dbReference>
<organism evidence="13 14">
    <name type="scientific">Coffea arabica</name>
    <name type="common">Arabian coffee</name>
    <dbReference type="NCBI Taxonomy" id="13443"/>
    <lineage>
        <taxon>Eukaryota</taxon>
        <taxon>Viridiplantae</taxon>
        <taxon>Streptophyta</taxon>
        <taxon>Embryophyta</taxon>
        <taxon>Tracheophyta</taxon>
        <taxon>Spermatophyta</taxon>
        <taxon>Magnoliopsida</taxon>
        <taxon>eudicotyledons</taxon>
        <taxon>Gunneridae</taxon>
        <taxon>Pentapetalae</taxon>
        <taxon>asterids</taxon>
        <taxon>lamiids</taxon>
        <taxon>Gentianales</taxon>
        <taxon>Rubiaceae</taxon>
        <taxon>Ixoroideae</taxon>
        <taxon>Gardenieae complex</taxon>
        <taxon>Bertiereae - Coffeeae clade</taxon>
        <taxon>Coffeeae</taxon>
        <taxon>Coffea</taxon>
    </lineage>
</organism>
<evidence type="ECO:0000256" key="5">
    <source>
        <dbReference type="ARBA" id="ARBA00022801"/>
    </source>
</evidence>
<dbReference type="Gene3D" id="2.60.40.2310">
    <property type="match status" value="1"/>
</dbReference>
<dbReference type="PROSITE" id="PS00138">
    <property type="entry name" value="SUBTILASE_SER"/>
    <property type="match status" value="1"/>
</dbReference>
<evidence type="ECO:0000256" key="7">
    <source>
        <dbReference type="ARBA" id="ARBA00023180"/>
    </source>
</evidence>
<dbReference type="Pfam" id="PF00082">
    <property type="entry name" value="Peptidase_S8"/>
    <property type="match status" value="1"/>
</dbReference>
<dbReference type="GeneID" id="113706179"/>
<keyword evidence="7" id="KW-0325">Glycoprotein</keyword>
<keyword evidence="4" id="KW-0732">Signal</keyword>
<dbReference type="Gene3D" id="3.30.70.80">
    <property type="entry name" value="Peptidase S8 propeptide/proteinase inhibitor I9"/>
    <property type="match status" value="1"/>
</dbReference>
<dbReference type="Gene3D" id="3.50.30.30">
    <property type="match status" value="1"/>
</dbReference>
<feature type="domain" description="Peptidase S8/S53" evidence="10">
    <location>
        <begin position="159"/>
        <end position="652"/>
    </location>
</feature>
<reference evidence="14" key="1">
    <citation type="submission" date="2025-08" db="UniProtKB">
        <authorList>
            <consortium name="RefSeq"/>
        </authorList>
    </citation>
    <scope>IDENTIFICATION</scope>
    <source>
        <tissue evidence="14">Leaves</tissue>
    </source>
</reference>
<dbReference type="InterPro" id="IPR010259">
    <property type="entry name" value="S8pro/Inhibitor_I9"/>
</dbReference>
<dbReference type="PRINTS" id="PR00723">
    <property type="entry name" value="SUBTILISIN"/>
</dbReference>
<dbReference type="InterPro" id="IPR015500">
    <property type="entry name" value="Peptidase_S8_subtilisin-rel"/>
</dbReference>
<dbReference type="Proteomes" id="UP001652660">
    <property type="component" value="Chromosome 8c"/>
</dbReference>
<keyword evidence="3 8" id="KW-0645">Protease</keyword>
<evidence type="ECO:0000256" key="3">
    <source>
        <dbReference type="ARBA" id="ARBA00022670"/>
    </source>
</evidence>
<keyword evidence="6 8" id="KW-0720">Serine protease</keyword>
<dbReference type="CDD" id="cd04852">
    <property type="entry name" value="Peptidases_S8_3"/>
    <property type="match status" value="1"/>
</dbReference>
<dbReference type="PROSITE" id="PS00136">
    <property type="entry name" value="SUBTILASE_ASP"/>
    <property type="match status" value="1"/>
</dbReference>
<evidence type="ECO:0000256" key="8">
    <source>
        <dbReference type="PROSITE-ProRule" id="PRU01240"/>
    </source>
</evidence>
<name>A0ABM4VFU0_COFAR</name>
<dbReference type="InterPro" id="IPR037045">
    <property type="entry name" value="S8pro/Inhibitor_I9_sf"/>
</dbReference>
<dbReference type="InterPro" id="IPR023827">
    <property type="entry name" value="Peptidase_S8_Asp-AS"/>
</dbReference>
<protein>
    <submittedName>
        <fullName evidence="14">Subtilisin-like protease SBT2.6 isoform X1</fullName>
    </submittedName>
</protein>
<dbReference type="Pfam" id="PF05922">
    <property type="entry name" value="Inhibitor_I9"/>
    <property type="match status" value="1"/>
</dbReference>
<feature type="active site" description="Charge relay system" evidence="8">
    <location>
        <position position="247"/>
    </location>
</feature>
<evidence type="ECO:0000313" key="13">
    <source>
        <dbReference type="Proteomes" id="UP001652660"/>
    </source>
</evidence>
<sequence>MCQFIKHFLYFCRTMDSFSVFILLVLFMNAFMTFTSEAKVYMVLLDKASGGSSKNTKLLLRNQKKIASFKEKMAQEHDAFLESLLSRSAYTKLYSYTHLLNGFAIEVSSKEDIDTLRNAEGVRTIHEDVKMEKMTTHTPDFLGIPTGVWPTLGGARTSGDGVVIGFIDTGINPFHPSFMIQSSTDTSRGIYSKPTKYKGKCASGEQFPPTACNGKIVGAQYFARAAVAAGEFNATRDYASPFDADGHGSHTAATAAGNHQIPVIANDFNYGYASGMAPGARIAIYKALYAFGGYMSDVVAAVDQAVEDGVDILNLSIGPSKVPSGPSAFLNLLEMELLFATKAGVLVVQAAGNGGPSSSSMLSFSPWITSVAASITDRRYNSSVRLGNGQSFSGTGLAPAPTVGEVFFPLAAAADVGQINSTDGLLTIDSCQSSEQFVHSLVQGKIVICTYTLDFDSEASSIATVADTMSKVGAAGFILTRNPDIGFEQIKGAAVTLQVPGVILNNMEASSALWEYYNANTIRSRNGRAIGFRATARILDGRRAIYTGQAPIVASYSSRGPDVNNELLENADVLKPNIMAPGSSIWAAWSPNSEGDVHIKGQNFALLSGTSMATPHIAGIAALIKQKHPHWNPSAIISAMTTTADIADQTGAPILAQKTNRISAATPFDFGGGAINPSRAIDPGLVFNINFMQYVKFLCSVPGVDDMSVRQTVGVSCPIQKTWCSDLNTPSVTVSKLIGSRRILRKVTNVGNADEKYMLIVKEPLGVKVTVIPQVFKISVNASRRITIQFNATEATNAYTFGEILMLGEKKHVVRVPMAVYVSSTIG</sequence>
<evidence type="ECO:0000256" key="6">
    <source>
        <dbReference type="ARBA" id="ARBA00022825"/>
    </source>
</evidence>
<proteinExistence type="inferred from homology"/>
<dbReference type="SUPFAM" id="SSF52743">
    <property type="entry name" value="Subtilisin-like"/>
    <property type="match status" value="1"/>
</dbReference>
<dbReference type="PROSITE" id="PS51892">
    <property type="entry name" value="SUBTILASE"/>
    <property type="match status" value="1"/>
</dbReference>
<keyword evidence="13" id="KW-1185">Reference proteome</keyword>
<dbReference type="InterPro" id="IPR023828">
    <property type="entry name" value="Peptidase_S8_Ser-AS"/>
</dbReference>
<evidence type="ECO:0000256" key="4">
    <source>
        <dbReference type="ARBA" id="ARBA00022729"/>
    </source>
</evidence>
<dbReference type="PANTHER" id="PTHR10795">
    <property type="entry name" value="PROPROTEIN CONVERTASE SUBTILISIN/KEXIN"/>
    <property type="match status" value="1"/>
</dbReference>
<feature type="domain" description="Subtilisin-like protease fibronectin type-III" evidence="12">
    <location>
        <begin position="726"/>
        <end position="820"/>
    </location>
</feature>
<dbReference type="Pfam" id="PF17766">
    <property type="entry name" value="fn3_6"/>
    <property type="match status" value="1"/>
</dbReference>
<evidence type="ECO:0000259" key="12">
    <source>
        <dbReference type="Pfam" id="PF17766"/>
    </source>
</evidence>
<accession>A0ABM4VFU0</accession>
<dbReference type="InterPro" id="IPR034197">
    <property type="entry name" value="Peptidases_S8_3"/>
</dbReference>
<evidence type="ECO:0000256" key="9">
    <source>
        <dbReference type="RuleBase" id="RU003355"/>
    </source>
</evidence>
<comment type="similarity">
    <text evidence="2 8 9">Belongs to the peptidase S8 family.</text>
</comment>
<evidence type="ECO:0000259" key="10">
    <source>
        <dbReference type="Pfam" id="PF00082"/>
    </source>
</evidence>
<dbReference type="RefSeq" id="XP_071918394.1">
    <property type="nucleotide sequence ID" value="XM_072062293.1"/>
</dbReference>
<feature type="active site" description="Charge relay system" evidence="8">
    <location>
        <position position="611"/>
    </location>
</feature>
<evidence type="ECO:0000256" key="1">
    <source>
        <dbReference type="ARBA" id="ARBA00004613"/>
    </source>
</evidence>
<feature type="domain" description="Inhibitor I9" evidence="11">
    <location>
        <begin position="69"/>
        <end position="132"/>
    </location>
</feature>
<dbReference type="InterPro" id="IPR045051">
    <property type="entry name" value="SBT"/>
</dbReference>